<dbReference type="AlphaFoldDB" id="A0A8E5HIZ6"/>
<dbReference type="OrthoDB" id="3553044at2759"/>
<feature type="compositionally biased region" description="Basic residues" evidence="1">
    <location>
        <begin position="145"/>
        <end position="159"/>
    </location>
</feature>
<sequence length="159" mass="17950">MRQNQSSGSRRLSGTWSIASTSSWASNNEDAALPTSRRWSSRFFSYSRRGRKSSTSSTSSRTCGGMTTEDTRELWRCMLALQQLYGCYKSTRMDLAVNAGDAGINLMPNPFIIDTLNDSLVNLPAEGWEMLDRCLRNSKSAPRAMRSKPKSQRKFWSRS</sequence>
<dbReference type="RefSeq" id="XP_042993983.1">
    <property type="nucleotide sequence ID" value="XM_043138049.1"/>
</dbReference>
<dbReference type="Proteomes" id="UP000027002">
    <property type="component" value="Chromosome 1"/>
</dbReference>
<evidence type="ECO:0000313" key="3">
    <source>
        <dbReference type="Proteomes" id="UP000027002"/>
    </source>
</evidence>
<dbReference type="GeneID" id="66061329"/>
<organism evidence="2 3">
    <name type="scientific">Ustilaginoidea virens</name>
    <name type="common">Rice false smut fungus</name>
    <name type="synonym">Villosiclava virens</name>
    <dbReference type="NCBI Taxonomy" id="1159556"/>
    <lineage>
        <taxon>Eukaryota</taxon>
        <taxon>Fungi</taxon>
        <taxon>Dikarya</taxon>
        <taxon>Ascomycota</taxon>
        <taxon>Pezizomycotina</taxon>
        <taxon>Sordariomycetes</taxon>
        <taxon>Hypocreomycetidae</taxon>
        <taxon>Hypocreales</taxon>
        <taxon>Clavicipitaceae</taxon>
        <taxon>Ustilaginoidea</taxon>
    </lineage>
</organism>
<feature type="region of interest" description="Disordered" evidence="1">
    <location>
        <begin position="139"/>
        <end position="159"/>
    </location>
</feature>
<keyword evidence="3" id="KW-1185">Reference proteome</keyword>
<accession>A0A8E5HIZ6</accession>
<evidence type="ECO:0000256" key="1">
    <source>
        <dbReference type="SAM" id="MobiDB-lite"/>
    </source>
</evidence>
<gene>
    <name evidence="2" type="ORF">UV8b_00551</name>
</gene>
<dbReference type="EMBL" id="CP072753">
    <property type="protein sequence ID" value="QUC16310.1"/>
    <property type="molecule type" value="Genomic_DNA"/>
</dbReference>
<dbReference type="KEGG" id="uvi:66061329"/>
<reference evidence="2" key="1">
    <citation type="submission" date="2020-03" db="EMBL/GenBank/DDBJ databases">
        <title>A mixture of massive structural variations and highly conserved coding sequences in Ustilaginoidea virens genome.</title>
        <authorList>
            <person name="Zhang K."/>
            <person name="Zhao Z."/>
            <person name="Zhang Z."/>
            <person name="Li Y."/>
            <person name="Hsiang T."/>
            <person name="Sun W."/>
        </authorList>
    </citation>
    <scope>NUCLEOTIDE SEQUENCE</scope>
    <source>
        <strain evidence="2">UV-8b</strain>
    </source>
</reference>
<evidence type="ECO:0000313" key="2">
    <source>
        <dbReference type="EMBL" id="QUC16310.1"/>
    </source>
</evidence>
<name>A0A8E5HIZ6_USTVR</name>
<protein>
    <submittedName>
        <fullName evidence="2">Uncharacterized protein</fullName>
    </submittedName>
</protein>
<proteinExistence type="predicted"/>